<comment type="caution">
    <text evidence="4">The sequence shown here is derived from an EMBL/GenBank/DDBJ whole genome shotgun (WGS) entry which is preliminary data.</text>
</comment>
<name>A0A365U7X9_9RHOB</name>
<dbReference type="Pfam" id="PF00106">
    <property type="entry name" value="adh_short"/>
    <property type="match status" value="1"/>
</dbReference>
<keyword evidence="2" id="KW-0560">Oxidoreductase</keyword>
<reference evidence="4 5" key="1">
    <citation type="submission" date="2018-07" db="EMBL/GenBank/DDBJ databases">
        <title>Rhodosalinus sp. strain E84T genomic sequence and assembly.</title>
        <authorList>
            <person name="Liu Z.-W."/>
            <person name="Lu D.-C."/>
        </authorList>
    </citation>
    <scope>NUCLEOTIDE SEQUENCE [LARGE SCALE GENOMIC DNA]</scope>
    <source>
        <strain evidence="4 5">E84</strain>
    </source>
</reference>
<evidence type="ECO:0000313" key="5">
    <source>
        <dbReference type="Proteomes" id="UP000253370"/>
    </source>
</evidence>
<comment type="similarity">
    <text evidence="1 3">Belongs to the short-chain dehydrogenases/reductases (SDR) family.</text>
</comment>
<protein>
    <submittedName>
        <fullName evidence="4">Short-chain dehydrogenase</fullName>
    </submittedName>
</protein>
<dbReference type="RefSeq" id="WP_113289698.1">
    <property type="nucleotide sequence ID" value="NZ_QNTQ01000010.1"/>
</dbReference>
<dbReference type="OrthoDB" id="210852at2"/>
<dbReference type="PRINTS" id="PR00081">
    <property type="entry name" value="GDHRDH"/>
</dbReference>
<dbReference type="InterPro" id="IPR020904">
    <property type="entry name" value="Sc_DH/Rdtase_CS"/>
</dbReference>
<accession>A0A365U7X9</accession>
<dbReference type="GO" id="GO:0016616">
    <property type="term" value="F:oxidoreductase activity, acting on the CH-OH group of donors, NAD or NADP as acceptor"/>
    <property type="evidence" value="ECO:0007669"/>
    <property type="project" value="TreeGrafter"/>
</dbReference>
<evidence type="ECO:0000256" key="3">
    <source>
        <dbReference type="RuleBase" id="RU000363"/>
    </source>
</evidence>
<gene>
    <name evidence="4" type="ORF">DRV85_11950</name>
</gene>
<sequence length="268" mass="27991">MELGGRVAVVTGGGRGIGRAIAAALVREGGRVMLADLEAAPQTAAELGAEGMRCDVRCARDIEALVAETEQRLGPVEIFVSNAGVGFGEPDHAASAPDAHWQACWEVNVMAQVHAARAVLPGMIARGEGYLVNVASAAGLLAQIGDAAYTASKHAAVGFAESLAITHRDDGVRVSVVCPQYVATAMIGYADGDAGDASGVLSPESVAEAVLDGMRAERFLILPHPQVATHVARKAGDPERWLEGMRALRRRALQEHGRADPVTIHRLV</sequence>
<dbReference type="AlphaFoldDB" id="A0A365U7X9"/>
<dbReference type="Gene3D" id="3.40.50.720">
    <property type="entry name" value="NAD(P)-binding Rossmann-like Domain"/>
    <property type="match status" value="1"/>
</dbReference>
<dbReference type="PRINTS" id="PR00080">
    <property type="entry name" value="SDRFAMILY"/>
</dbReference>
<dbReference type="PANTHER" id="PTHR24322">
    <property type="entry name" value="PKSB"/>
    <property type="match status" value="1"/>
</dbReference>
<dbReference type="CDD" id="cd05233">
    <property type="entry name" value="SDR_c"/>
    <property type="match status" value="1"/>
</dbReference>
<evidence type="ECO:0000256" key="1">
    <source>
        <dbReference type="ARBA" id="ARBA00006484"/>
    </source>
</evidence>
<dbReference type="SUPFAM" id="SSF51735">
    <property type="entry name" value="NAD(P)-binding Rossmann-fold domains"/>
    <property type="match status" value="1"/>
</dbReference>
<dbReference type="PROSITE" id="PS00061">
    <property type="entry name" value="ADH_SHORT"/>
    <property type="match status" value="1"/>
</dbReference>
<keyword evidence="5" id="KW-1185">Reference proteome</keyword>
<dbReference type="InterPro" id="IPR002347">
    <property type="entry name" value="SDR_fam"/>
</dbReference>
<dbReference type="EMBL" id="QNTQ01000010">
    <property type="protein sequence ID" value="RBI84659.1"/>
    <property type="molecule type" value="Genomic_DNA"/>
</dbReference>
<proteinExistence type="inferred from homology"/>
<dbReference type="InterPro" id="IPR036291">
    <property type="entry name" value="NAD(P)-bd_dom_sf"/>
</dbReference>
<dbReference type="PANTHER" id="PTHR24322:SF736">
    <property type="entry name" value="RETINOL DEHYDROGENASE 10"/>
    <property type="match status" value="1"/>
</dbReference>
<evidence type="ECO:0000313" key="4">
    <source>
        <dbReference type="EMBL" id="RBI84659.1"/>
    </source>
</evidence>
<evidence type="ECO:0000256" key="2">
    <source>
        <dbReference type="ARBA" id="ARBA00023002"/>
    </source>
</evidence>
<organism evidence="4 5">
    <name type="scientific">Rhodosalinus halophilus</name>
    <dbReference type="NCBI Taxonomy" id="2259333"/>
    <lineage>
        <taxon>Bacteria</taxon>
        <taxon>Pseudomonadati</taxon>
        <taxon>Pseudomonadota</taxon>
        <taxon>Alphaproteobacteria</taxon>
        <taxon>Rhodobacterales</taxon>
        <taxon>Paracoccaceae</taxon>
        <taxon>Rhodosalinus</taxon>
    </lineage>
</organism>
<dbReference type="Proteomes" id="UP000253370">
    <property type="component" value="Unassembled WGS sequence"/>
</dbReference>